<feature type="non-terminal residue" evidence="1">
    <location>
        <position position="1"/>
    </location>
</feature>
<dbReference type="AlphaFoldDB" id="A0A1X0RDA0"/>
<accession>A0A1X0RDA0</accession>
<reference evidence="1" key="1">
    <citation type="journal article" date="2016" name="Proc. Natl. Acad. Sci. U.S.A.">
        <title>Lipid metabolic changes in an early divergent fungus govern the establishment of a mutualistic symbiosis with endobacteria.</title>
        <authorList>
            <person name="Lastovetsky O.A."/>
            <person name="Gaspar M.L."/>
            <person name="Mondo S.J."/>
            <person name="LaButti K.M."/>
            <person name="Sandor L."/>
            <person name="Grigoriev I.V."/>
            <person name="Henry S.A."/>
            <person name="Pawlowska T.E."/>
        </authorList>
    </citation>
    <scope>NUCLEOTIDE SEQUENCE [LARGE SCALE GENOMIC DNA]</scope>
    <source>
        <strain evidence="1">ATCC 52814</strain>
    </source>
</reference>
<dbReference type="VEuPathDB" id="FungiDB:BCV72DRAFT_200564"/>
<dbReference type="Gene3D" id="3.30.420.10">
    <property type="entry name" value="Ribonuclease H-like superfamily/Ribonuclease H"/>
    <property type="match status" value="1"/>
</dbReference>
<evidence type="ECO:0000313" key="1">
    <source>
        <dbReference type="EMBL" id="ORE09972.1"/>
    </source>
</evidence>
<dbReference type="GO" id="GO:0003676">
    <property type="term" value="F:nucleic acid binding"/>
    <property type="evidence" value="ECO:0007669"/>
    <property type="project" value="InterPro"/>
</dbReference>
<evidence type="ECO:0008006" key="2">
    <source>
        <dbReference type="Google" id="ProtNLM"/>
    </source>
</evidence>
<proteinExistence type="predicted"/>
<dbReference type="Proteomes" id="UP000242414">
    <property type="component" value="Unassembled WGS sequence"/>
</dbReference>
<gene>
    <name evidence="1" type="ORF">BCV72DRAFT_200564</name>
</gene>
<organism evidence="1">
    <name type="scientific">Rhizopus microsporus var. microsporus</name>
    <dbReference type="NCBI Taxonomy" id="86635"/>
    <lineage>
        <taxon>Eukaryota</taxon>
        <taxon>Fungi</taxon>
        <taxon>Fungi incertae sedis</taxon>
        <taxon>Mucoromycota</taxon>
        <taxon>Mucoromycotina</taxon>
        <taxon>Mucoromycetes</taxon>
        <taxon>Mucorales</taxon>
        <taxon>Mucorineae</taxon>
        <taxon>Rhizopodaceae</taxon>
        <taxon>Rhizopus</taxon>
    </lineage>
</organism>
<name>A0A1X0RDA0_RHIZD</name>
<dbReference type="OrthoDB" id="2266637at2759"/>
<protein>
    <recommendedName>
        <fullName evidence="2">Tc1-like transposase DDE domain-containing protein</fullName>
    </recommendedName>
</protein>
<dbReference type="InterPro" id="IPR036397">
    <property type="entry name" value="RNaseH_sf"/>
</dbReference>
<dbReference type="EMBL" id="KV921870">
    <property type="protein sequence ID" value="ORE09972.1"/>
    <property type="molecule type" value="Genomic_DNA"/>
</dbReference>
<sequence length="63" mass="7362">ELHPIEMFWKVLKERVKREKLTDTETLSSRITEGSEDVPVEHLQNFVQHSIDVNSKCLNKEGL</sequence>